<dbReference type="RefSeq" id="WP_010879241.1">
    <property type="nucleotide sequence ID" value="NZ_CP006577.1"/>
</dbReference>
<protein>
    <submittedName>
        <fullName evidence="2">Ribbon-helix-helix protein, copG family</fullName>
    </submittedName>
</protein>
<dbReference type="GO" id="GO:0006355">
    <property type="term" value="P:regulation of DNA-templated transcription"/>
    <property type="evidence" value="ECO:0007669"/>
    <property type="project" value="InterPro"/>
</dbReference>
<accession>A0A075WFH5</accession>
<dbReference type="EMBL" id="CP006577">
    <property type="protein sequence ID" value="AIG98746.1"/>
    <property type="molecule type" value="Genomic_DNA"/>
</dbReference>
<organism evidence="2 3">
    <name type="scientific">Archaeoglobus fulgidus DSM 8774</name>
    <dbReference type="NCBI Taxonomy" id="1344584"/>
    <lineage>
        <taxon>Archaea</taxon>
        <taxon>Methanobacteriati</taxon>
        <taxon>Methanobacteriota</taxon>
        <taxon>Archaeoglobi</taxon>
        <taxon>Archaeoglobales</taxon>
        <taxon>Archaeoglobaceae</taxon>
        <taxon>Archaeoglobus</taxon>
    </lineage>
</organism>
<dbReference type="Pfam" id="PF01402">
    <property type="entry name" value="RHH_1"/>
    <property type="match status" value="1"/>
</dbReference>
<dbReference type="HOGENOM" id="CLU_104048_0_0_2"/>
<name>A0A075WFH5_ARCFL</name>
<dbReference type="CDD" id="cd22235">
    <property type="entry name" value="RHH_CopG_archaea"/>
    <property type="match status" value="1"/>
</dbReference>
<proteinExistence type="predicted"/>
<dbReference type="InterPro" id="IPR002145">
    <property type="entry name" value="CopG"/>
</dbReference>
<evidence type="ECO:0000313" key="3">
    <source>
        <dbReference type="Proteomes" id="UP000028501"/>
    </source>
</evidence>
<evidence type="ECO:0000313" key="2">
    <source>
        <dbReference type="EMBL" id="AIG98746.1"/>
    </source>
</evidence>
<dbReference type="Proteomes" id="UP000028501">
    <property type="component" value="Chromosome"/>
</dbReference>
<evidence type="ECO:0000259" key="1">
    <source>
        <dbReference type="Pfam" id="PF01402"/>
    </source>
</evidence>
<dbReference type="AlphaFoldDB" id="A0A075WFH5"/>
<gene>
    <name evidence="2" type="ORF">AFULGI_00019960</name>
</gene>
<sequence>MRNPVRVTIALDDESVKIFEELKKELGLSQSEIIRRVIKFYRDYKFLEKFDREKVSTYIEMLGEGEHVVLDIDHWISLLEFIESHPSGEDFWKLHREIAKAHAEEFSGKDLEYVLRRLEACNFFRLQVKKNEFVLLLNHEKTKKFVKMLMEVLLEKMGFECEIREDLMKLRITKA</sequence>
<reference evidence="2 3" key="1">
    <citation type="submission" date="2013-07" db="EMBL/GenBank/DDBJ databases">
        <title>Genome of Archaeoglobus fulgidus.</title>
        <authorList>
            <person name="Fiebig A."/>
            <person name="Birkeland N.-K."/>
        </authorList>
    </citation>
    <scope>NUCLEOTIDE SEQUENCE [LARGE SCALE GENOMIC DNA]</scope>
    <source>
        <strain evidence="2 3">DSM 8774</strain>
    </source>
</reference>
<feature type="domain" description="Ribbon-helix-helix protein CopG" evidence="1">
    <location>
        <begin position="5"/>
        <end position="44"/>
    </location>
</feature>
<dbReference type="GeneID" id="24795489"/>
<dbReference type="KEGG" id="afg:AFULGI_00019960"/>